<dbReference type="EMBL" id="VFIA01000025">
    <property type="protein sequence ID" value="MBC3793303.1"/>
    <property type="molecule type" value="Genomic_DNA"/>
</dbReference>
<name>A0ABR6WAV6_9BACT</name>
<keyword evidence="2" id="KW-1185">Reference proteome</keyword>
<proteinExistence type="predicted"/>
<accession>A0ABR6WAV6</accession>
<evidence type="ECO:0000313" key="2">
    <source>
        <dbReference type="Proteomes" id="UP000700732"/>
    </source>
</evidence>
<protein>
    <submittedName>
        <fullName evidence="1">Uncharacterized protein</fullName>
    </submittedName>
</protein>
<gene>
    <name evidence="1" type="ORF">FH603_3821</name>
</gene>
<dbReference type="Proteomes" id="UP000700732">
    <property type="component" value="Unassembled WGS sequence"/>
</dbReference>
<organism evidence="1 2">
    <name type="scientific">Spirosoma utsteinense</name>
    <dbReference type="NCBI Taxonomy" id="2585773"/>
    <lineage>
        <taxon>Bacteria</taxon>
        <taxon>Pseudomonadati</taxon>
        <taxon>Bacteroidota</taxon>
        <taxon>Cytophagia</taxon>
        <taxon>Cytophagales</taxon>
        <taxon>Cytophagaceae</taxon>
        <taxon>Spirosoma</taxon>
    </lineage>
</organism>
<evidence type="ECO:0000313" key="1">
    <source>
        <dbReference type="EMBL" id="MBC3793303.1"/>
    </source>
</evidence>
<reference evidence="1 2" key="1">
    <citation type="submission" date="2019-06" db="EMBL/GenBank/DDBJ databases">
        <title>Spirosoma utsteinense sp. nov. isolated from Antarctic ice-free soils.</title>
        <authorList>
            <person name="Tahon G."/>
        </authorList>
    </citation>
    <scope>NUCLEOTIDE SEQUENCE [LARGE SCALE GENOMIC DNA]</scope>
    <source>
        <strain evidence="1 2">LMG 31447</strain>
    </source>
</reference>
<comment type="caution">
    <text evidence="1">The sequence shown here is derived from an EMBL/GenBank/DDBJ whole genome shotgun (WGS) entry which is preliminary data.</text>
</comment>
<sequence>MALIYAFFKPIRLSNPKNMVVPTLFILRATRTWMSLTNMNRVW</sequence>